<comment type="caution">
    <text evidence="9">The sequence shown here is derived from an EMBL/GenBank/DDBJ whole genome shotgun (WGS) entry which is preliminary data.</text>
</comment>
<dbReference type="GO" id="GO:0055085">
    <property type="term" value="P:transmembrane transport"/>
    <property type="evidence" value="ECO:0007669"/>
    <property type="project" value="InterPro"/>
</dbReference>
<accession>A0A2K2F0G5</accession>
<dbReference type="AlphaFoldDB" id="A0A2K2F0G5"/>
<evidence type="ECO:0000256" key="6">
    <source>
        <dbReference type="ARBA" id="ARBA00023136"/>
    </source>
</evidence>
<keyword evidence="10" id="KW-1185">Reference proteome</keyword>
<dbReference type="EMBL" id="NIOJ01000027">
    <property type="protein sequence ID" value="PNT98462.1"/>
    <property type="molecule type" value="Genomic_DNA"/>
</dbReference>
<feature type="transmembrane region" description="Helical" evidence="7">
    <location>
        <begin position="24"/>
        <end position="50"/>
    </location>
</feature>
<feature type="transmembrane region" description="Helical" evidence="7">
    <location>
        <begin position="226"/>
        <end position="247"/>
    </location>
</feature>
<protein>
    <submittedName>
        <fullName evidence="9">Spermidine/putrescine ABC transporter permease</fullName>
    </submittedName>
</protein>
<name>A0A2K2F0G5_9CLOT</name>
<comment type="subcellular location">
    <subcellularLocation>
        <location evidence="1 7">Cell membrane</location>
        <topology evidence="1 7">Multi-pass membrane protein</topology>
    </subcellularLocation>
</comment>
<proteinExistence type="inferred from homology"/>
<evidence type="ECO:0000313" key="10">
    <source>
        <dbReference type="Proteomes" id="UP000236151"/>
    </source>
</evidence>
<dbReference type="PANTHER" id="PTHR30193">
    <property type="entry name" value="ABC TRANSPORTER PERMEASE PROTEIN"/>
    <property type="match status" value="1"/>
</dbReference>
<feature type="transmembrane region" description="Helical" evidence="7">
    <location>
        <begin position="86"/>
        <end position="107"/>
    </location>
</feature>
<feature type="transmembrane region" description="Helical" evidence="7">
    <location>
        <begin position="268"/>
        <end position="296"/>
    </location>
</feature>
<dbReference type="KEGG" id="cthd:CDO33_11785"/>
<dbReference type="Proteomes" id="UP000236151">
    <property type="component" value="Unassembled WGS sequence"/>
</dbReference>
<dbReference type="RefSeq" id="WP_103081784.1">
    <property type="nucleotide sequence ID" value="NZ_CP021850.1"/>
</dbReference>
<evidence type="ECO:0000256" key="3">
    <source>
        <dbReference type="ARBA" id="ARBA00022475"/>
    </source>
</evidence>
<keyword evidence="4 7" id="KW-0812">Transmembrane</keyword>
<keyword evidence="3" id="KW-1003">Cell membrane</keyword>
<dbReference type="InterPro" id="IPR051393">
    <property type="entry name" value="ABC_transporter_permease"/>
</dbReference>
<evidence type="ECO:0000256" key="7">
    <source>
        <dbReference type="RuleBase" id="RU363032"/>
    </source>
</evidence>
<gene>
    <name evidence="9" type="ORF">CDQ84_10950</name>
</gene>
<comment type="similarity">
    <text evidence="7">Belongs to the binding-protein-dependent transport system permease family.</text>
</comment>
<dbReference type="InterPro" id="IPR035906">
    <property type="entry name" value="MetI-like_sf"/>
</dbReference>
<keyword evidence="6 7" id="KW-0472">Membrane</keyword>
<dbReference type="PANTHER" id="PTHR30193:SF37">
    <property type="entry name" value="INNER MEMBRANE ABC TRANSPORTER PERMEASE PROTEIN YCJO"/>
    <property type="match status" value="1"/>
</dbReference>
<dbReference type="PROSITE" id="PS50928">
    <property type="entry name" value="ABC_TM1"/>
    <property type="match status" value="1"/>
</dbReference>
<keyword evidence="2 7" id="KW-0813">Transport</keyword>
<evidence type="ECO:0000256" key="4">
    <source>
        <dbReference type="ARBA" id="ARBA00022692"/>
    </source>
</evidence>
<evidence type="ECO:0000259" key="8">
    <source>
        <dbReference type="PROSITE" id="PS50928"/>
    </source>
</evidence>
<keyword evidence="5 7" id="KW-1133">Transmembrane helix</keyword>
<feature type="domain" description="ABC transmembrane type-1" evidence="8">
    <location>
        <begin position="81"/>
        <end position="295"/>
    </location>
</feature>
<dbReference type="OrthoDB" id="9779462at2"/>
<dbReference type="Pfam" id="PF00528">
    <property type="entry name" value="BPD_transp_1"/>
    <property type="match status" value="1"/>
</dbReference>
<organism evidence="9 10">
    <name type="scientific">Clostridium thermosuccinogenes</name>
    <dbReference type="NCBI Taxonomy" id="84032"/>
    <lineage>
        <taxon>Bacteria</taxon>
        <taxon>Bacillati</taxon>
        <taxon>Bacillota</taxon>
        <taxon>Clostridia</taxon>
        <taxon>Eubacteriales</taxon>
        <taxon>Clostridiaceae</taxon>
        <taxon>Clostridium</taxon>
    </lineage>
</organism>
<dbReference type="SUPFAM" id="SSF161098">
    <property type="entry name" value="MetI-like"/>
    <property type="match status" value="1"/>
</dbReference>
<dbReference type="Gene3D" id="1.10.3720.10">
    <property type="entry name" value="MetI-like"/>
    <property type="match status" value="1"/>
</dbReference>
<dbReference type="GO" id="GO:0005886">
    <property type="term" value="C:plasma membrane"/>
    <property type="evidence" value="ECO:0007669"/>
    <property type="project" value="UniProtKB-SubCell"/>
</dbReference>
<evidence type="ECO:0000313" key="9">
    <source>
        <dbReference type="EMBL" id="PNT98462.1"/>
    </source>
</evidence>
<sequence length="305" mass="34078">MKVQVGAKTAKKRKRFRMNDDYKWGYIFISVAMAVFLVFTVYPLISAFLISFQKFKPLGSEWVGLENYKALLKDELFFKSIVNTTIYTIGAVPVNLFISFGIALLMFPLSKKLQTMFKAIYYLPSVASGVTMSLVWLWIFDPLPAGLLNRLVALFGIPNQNWLGSTKTAMLSLLLMTWLGNHGKSIIIYVAALGGIPDSLFEVADIEGASFLKKVRYIIFPLLKPTTLFLTVTGVIGSFQVFMNAYLMTSGGPNNATTMIGLLIFRNAFTYFNFGVASAQALVLTLIIVVISVLQFKYFGEDVEY</sequence>
<reference evidence="9 10" key="1">
    <citation type="submission" date="2017-06" db="EMBL/GenBank/DDBJ databases">
        <title>Investigating the central metabolism of Clostridium thermosuccinogenes.</title>
        <authorList>
            <person name="Koendjbiharie J.G."/>
            <person name="van Kranenburg R."/>
        </authorList>
    </citation>
    <scope>NUCLEOTIDE SEQUENCE [LARGE SCALE GENOMIC DNA]</scope>
    <source>
        <strain evidence="9 10">DSM 5806</strain>
    </source>
</reference>
<dbReference type="InterPro" id="IPR000515">
    <property type="entry name" value="MetI-like"/>
</dbReference>
<evidence type="ECO:0000256" key="1">
    <source>
        <dbReference type="ARBA" id="ARBA00004651"/>
    </source>
</evidence>
<dbReference type="CDD" id="cd06261">
    <property type="entry name" value="TM_PBP2"/>
    <property type="match status" value="1"/>
</dbReference>
<evidence type="ECO:0000256" key="5">
    <source>
        <dbReference type="ARBA" id="ARBA00022989"/>
    </source>
</evidence>
<feature type="transmembrane region" description="Helical" evidence="7">
    <location>
        <begin position="119"/>
        <end position="140"/>
    </location>
</feature>
<evidence type="ECO:0000256" key="2">
    <source>
        <dbReference type="ARBA" id="ARBA00022448"/>
    </source>
</evidence>